<gene>
    <name evidence="1" type="ORF">CD32_22165</name>
</gene>
<keyword evidence="2" id="KW-1185">Reference proteome</keyword>
<dbReference type="AlphaFoldDB" id="A0A0A3IB60"/>
<organism evidence="1 2">
    <name type="scientific">Lysinibacillus odysseyi 34hs-1 = NBRC 100172</name>
    <dbReference type="NCBI Taxonomy" id="1220589"/>
    <lineage>
        <taxon>Bacteria</taxon>
        <taxon>Bacillati</taxon>
        <taxon>Bacillota</taxon>
        <taxon>Bacilli</taxon>
        <taxon>Bacillales</taxon>
        <taxon>Bacillaceae</taxon>
        <taxon>Lysinibacillus</taxon>
    </lineage>
</organism>
<dbReference type="EMBL" id="JPVP01000060">
    <property type="protein sequence ID" value="KGR82001.1"/>
    <property type="molecule type" value="Genomic_DNA"/>
</dbReference>
<name>A0A0A3IB60_9BACI</name>
<comment type="caution">
    <text evidence="1">The sequence shown here is derived from an EMBL/GenBank/DDBJ whole genome shotgun (WGS) entry which is preliminary data.</text>
</comment>
<dbReference type="PROSITE" id="PS51257">
    <property type="entry name" value="PROKAR_LIPOPROTEIN"/>
    <property type="match status" value="1"/>
</dbReference>
<sequence>MRRTLVMLCAVLFLGGCVEESSVSYKEFNGIDEIEKIPREIQKEIQPQYTLQKIQKAEGHYYIVFYSYNDVKANYVIGDEIFEIHLDENRLTYEDQQLYIYEIIVDNGPKKIEVYLEGEAVEFDKLTVI</sequence>
<reference evidence="1 2" key="1">
    <citation type="submission" date="2014-02" db="EMBL/GenBank/DDBJ databases">
        <title>Draft genome sequence of Lysinibacillus odysseyi NBRC 100172.</title>
        <authorList>
            <person name="Zhang F."/>
            <person name="Wang G."/>
            <person name="Zhang L."/>
        </authorList>
    </citation>
    <scope>NUCLEOTIDE SEQUENCE [LARGE SCALE GENOMIC DNA]</scope>
    <source>
        <strain evidence="1 2">NBRC 100172</strain>
    </source>
</reference>
<evidence type="ECO:0000313" key="2">
    <source>
        <dbReference type="Proteomes" id="UP000030437"/>
    </source>
</evidence>
<proteinExistence type="predicted"/>
<dbReference type="Proteomes" id="UP000030437">
    <property type="component" value="Unassembled WGS sequence"/>
</dbReference>
<accession>A0A0A3IB60</accession>
<evidence type="ECO:0008006" key="3">
    <source>
        <dbReference type="Google" id="ProtNLM"/>
    </source>
</evidence>
<evidence type="ECO:0000313" key="1">
    <source>
        <dbReference type="EMBL" id="KGR82001.1"/>
    </source>
</evidence>
<dbReference type="RefSeq" id="WP_036159122.1">
    <property type="nucleotide sequence ID" value="NZ_AVCX01000001.1"/>
</dbReference>
<protein>
    <recommendedName>
        <fullName evidence="3">Peptidylprolyl isomerase</fullName>
    </recommendedName>
</protein>
<dbReference type="OrthoDB" id="2452916at2"/>